<dbReference type="InterPro" id="IPR027843">
    <property type="entry name" value="DUF4440"/>
</dbReference>
<dbReference type="Proteomes" id="UP001049518">
    <property type="component" value="Chromosome"/>
</dbReference>
<dbReference type="SUPFAM" id="SSF54427">
    <property type="entry name" value="NTF2-like"/>
    <property type="match status" value="1"/>
</dbReference>
<evidence type="ECO:0000313" key="3">
    <source>
        <dbReference type="Proteomes" id="UP001049518"/>
    </source>
</evidence>
<evidence type="ECO:0000259" key="1">
    <source>
        <dbReference type="Pfam" id="PF14534"/>
    </source>
</evidence>
<name>A0ABX8QS17_9ACTN</name>
<dbReference type="RefSeq" id="WP_231333871.1">
    <property type="nucleotide sequence ID" value="NZ_CP059572.1"/>
</dbReference>
<reference evidence="2" key="1">
    <citation type="submission" date="2020-07" db="EMBL/GenBank/DDBJ databases">
        <authorList>
            <person name="Tarantini F.S."/>
            <person name="Hong K.W."/>
            <person name="Chan K.G."/>
        </authorList>
    </citation>
    <scope>NUCLEOTIDE SEQUENCE</scope>
    <source>
        <strain evidence="2">32-07</strain>
    </source>
</reference>
<organism evidence="2 3">
    <name type="scientific">Actinomadura graeca</name>
    <dbReference type="NCBI Taxonomy" id="2750812"/>
    <lineage>
        <taxon>Bacteria</taxon>
        <taxon>Bacillati</taxon>
        <taxon>Actinomycetota</taxon>
        <taxon>Actinomycetes</taxon>
        <taxon>Streptosporangiales</taxon>
        <taxon>Thermomonosporaceae</taxon>
        <taxon>Actinomadura</taxon>
    </lineage>
</organism>
<keyword evidence="3" id="KW-1185">Reference proteome</keyword>
<sequence>MTDERQVLAVLDEVYAAWAANDADAFVAPYAEAATATLPGTYLSDREAIRATMACVFAGGLKGSKAVHEVQNVRFVGTDAALVSSKGAVVPSGEPEPDPESRSLETWVLSRRDGSWRIEAFHNCAA</sequence>
<feature type="domain" description="DUF4440" evidence="1">
    <location>
        <begin position="7"/>
        <end position="118"/>
    </location>
</feature>
<dbReference type="NCBIfam" id="TIGR02246">
    <property type="entry name" value="SgcJ/EcaC family oxidoreductase"/>
    <property type="match status" value="1"/>
</dbReference>
<dbReference type="InterPro" id="IPR011944">
    <property type="entry name" value="Steroid_delta5-4_isomerase"/>
</dbReference>
<gene>
    <name evidence="2" type="ORF">AGRA3207_001539</name>
</gene>
<dbReference type="InterPro" id="IPR032710">
    <property type="entry name" value="NTF2-like_dom_sf"/>
</dbReference>
<dbReference type="Gene3D" id="3.10.450.50">
    <property type="match status" value="1"/>
</dbReference>
<dbReference type="Pfam" id="PF14534">
    <property type="entry name" value="DUF4440"/>
    <property type="match status" value="1"/>
</dbReference>
<protein>
    <submittedName>
        <fullName evidence="2">SgcJ/EcaC family oxidoreductase</fullName>
    </submittedName>
</protein>
<accession>A0ABX8QS17</accession>
<proteinExistence type="predicted"/>
<dbReference type="EMBL" id="CP059572">
    <property type="protein sequence ID" value="QXJ20769.1"/>
    <property type="molecule type" value="Genomic_DNA"/>
</dbReference>
<evidence type="ECO:0000313" key="2">
    <source>
        <dbReference type="EMBL" id="QXJ20769.1"/>
    </source>
</evidence>